<dbReference type="PANTHER" id="PTHR35801">
    <property type="entry name" value="PHOSPHOSERINE PHOSPHATASE RSBX"/>
    <property type="match status" value="1"/>
</dbReference>
<protein>
    <recommendedName>
        <fullName evidence="1">PPM-type phosphatase domain-containing protein</fullName>
    </recommendedName>
</protein>
<comment type="caution">
    <text evidence="2">The sequence shown here is derived from an EMBL/GenBank/DDBJ whole genome shotgun (WGS) entry which is preliminary data.</text>
</comment>
<sequence>MKSFDVAEDSQVGSTRRAVTHIAEDAGMAEDECERLALIVTEACTNLVRHAAGGEMLVDVDSAGEAPVVTVIALDDGPGIPNVEAAMVDGYSTAAEQTKGIGGGLGAIQRQADDFDIHSASHGTTLLARVGKPAGRSSRFDAAGLIVAKPGFDEGGDIFAVREEAAATFVTLVDVLGHGPNAATIAETAREAFLGAAGRSLEETEAAMGEAIAGSRGAAALVMELPHEGGVARAVGLGNVRGEIMTSDGDVHGIPSKPGILGAVTRRPRPSEHPWAASSILVMSTDGLKGSARVPEPRSLFFRRAALIAATRYKLRRRGSDDAGVLVVRYDP</sequence>
<dbReference type="OrthoDB" id="479131at2"/>
<dbReference type="Pfam" id="PF13581">
    <property type="entry name" value="HATPase_c_2"/>
    <property type="match status" value="1"/>
</dbReference>
<dbReference type="Proteomes" id="UP000320314">
    <property type="component" value="Unassembled WGS sequence"/>
</dbReference>
<dbReference type="Gene3D" id="3.30.565.10">
    <property type="entry name" value="Histidine kinase-like ATPase, C-terminal domain"/>
    <property type="match status" value="1"/>
</dbReference>
<dbReference type="SMART" id="SM00331">
    <property type="entry name" value="PP2C_SIG"/>
    <property type="match status" value="1"/>
</dbReference>
<keyword evidence="3" id="KW-1185">Reference proteome</keyword>
<organism evidence="2 3">
    <name type="scientific">Pararhizobium mangrovi</name>
    <dbReference type="NCBI Taxonomy" id="2590452"/>
    <lineage>
        <taxon>Bacteria</taxon>
        <taxon>Pseudomonadati</taxon>
        <taxon>Pseudomonadota</taxon>
        <taxon>Alphaproteobacteria</taxon>
        <taxon>Hyphomicrobiales</taxon>
        <taxon>Rhizobiaceae</taxon>
        <taxon>Rhizobium/Agrobacterium group</taxon>
        <taxon>Pararhizobium</taxon>
    </lineage>
</organism>
<dbReference type="InterPro" id="IPR036457">
    <property type="entry name" value="PPM-type-like_dom_sf"/>
</dbReference>
<dbReference type="PANTHER" id="PTHR35801:SF1">
    <property type="entry name" value="PHOSPHOSERINE PHOSPHATASE RSBX"/>
    <property type="match status" value="1"/>
</dbReference>
<accession>A0A506U3T7</accession>
<dbReference type="Pfam" id="PF07228">
    <property type="entry name" value="SpoIIE"/>
    <property type="match status" value="1"/>
</dbReference>
<evidence type="ECO:0000313" key="2">
    <source>
        <dbReference type="EMBL" id="TPW27961.1"/>
    </source>
</evidence>
<dbReference type="Gene3D" id="3.60.40.10">
    <property type="entry name" value="PPM-type phosphatase domain"/>
    <property type="match status" value="1"/>
</dbReference>
<dbReference type="AlphaFoldDB" id="A0A506U3T7"/>
<dbReference type="EMBL" id="VHLH01000018">
    <property type="protein sequence ID" value="TPW27961.1"/>
    <property type="molecule type" value="Genomic_DNA"/>
</dbReference>
<proteinExistence type="predicted"/>
<dbReference type="InterPro" id="IPR039248">
    <property type="entry name" value="Ptase_RsbX"/>
</dbReference>
<dbReference type="InterPro" id="IPR003594">
    <property type="entry name" value="HATPase_dom"/>
</dbReference>
<name>A0A506U3T7_9HYPH</name>
<gene>
    <name evidence="2" type="ORF">FJU11_10485</name>
</gene>
<evidence type="ECO:0000313" key="3">
    <source>
        <dbReference type="Proteomes" id="UP000320314"/>
    </source>
</evidence>
<dbReference type="InterPro" id="IPR001932">
    <property type="entry name" value="PPM-type_phosphatase-like_dom"/>
</dbReference>
<feature type="domain" description="PPM-type phosphatase" evidence="1">
    <location>
        <begin position="153"/>
        <end position="330"/>
    </location>
</feature>
<evidence type="ECO:0000259" key="1">
    <source>
        <dbReference type="SMART" id="SM00331"/>
    </source>
</evidence>
<dbReference type="SUPFAM" id="SSF55874">
    <property type="entry name" value="ATPase domain of HSP90 chaperone/DNA topoisomerase II/histidine kinase"/>
    <property type="match status" value="1"/>
</dbReference>
<dbReference type="RefSeq" id="WP_141167007.1">
    <property type="nucleotide sequence ID" value="NZ_VHLH01000018.1"/>
</dbReference>
<reference evidence="2 3" key="1">
    <citation type="submission" date="2019-06" db="EMBL/GenBank/DDBJ databases">
        <authorList>
            <person name="Li M."/>
        </authorList>
    </citation>
    <scope>NUCLEOTIDE SEQUENCE [LARGE SCALE GENOMIC DNA]</scope>
    <source>
        <strain evidence="2 3">BGMRC6574</strain>
    </source>
</reference>
<dbReference type="SUPFAM" id="SSF81606">
    <property type="entry name" value="PP2C-like"/>
    <property type="match status" value="1"/>
</dbReference>
<dbReference type="InterPro" id="IPR036890">
    <property type="entry name" value="HATPase_C_sf"/>
</dbReference>